<dbReference type="Proteomes" id="UP000199068">
    <property type="component" value="Unassembled WGS sequence"/>
</dbReference>
<reference evidence="8 9" key="1">
    <citation type="submission" date="2016-10" db="EMBL/GenBank/DDBJ databases">
        <authorList>
            <person name="de Groot N.N."/>
        </authorList>
    </citation>
    <scope>NUCLEOTIDE SEQUENCE [LARGE SCALE GENOMIC DNA]</scope>
    <source>
        <strain evidence="8 9">DSM 797</strain>
    </source>
</reference>
<evidence type="ECO:0000256" key="4">
    <source>
        <dbReference type="ARBA" id="ARBA00022989"/>
    </source>
</evidence>
<keyword evidence="4 6" id="KW-1133">Transmembrane helix</keyword>
<dbReference type="InterPro" id="IPR051401">
    <property type="entry name" value="GtrA_CellWall_Glycosyl"/>
</dbReference>
<proteinExistence type="inferred from homology"/>
<dbReference type="AlphaFoldDB" id="A0A1G9PC33"/>
<evidence type="ECO:0000256" key="2">
    <source>
        <dbReference type="ARBA" id="ARBA00009399"/>
    </source>
</evidence>
<feature type="domain" description="GtrA/DPMS transmembrane" evidence="7">
    <location>
        <begin position="17"/>
        <end position="127"/>
    </location>
</feature>
<evidence type="ECO:0000313" key="9">
    <source>
        <dbReference type="Proteomes" id="UP000199068"/>
    </source>
</evidence>
<protein>
    <submittedName>
        <fullName evidence="8">Putative flippase GtrA (Transmembrane translocase of bactoprenol-linked glucose)</fullName>
    </submittedName>
</protein>
<comment type="similarity">
    <text evidence="2">Belongs to the GtrA family.</text>
</comment>
<evidence type="ECO:0000256" key="5">
    <source>
        <dbReference type="ARBA" id="ARBA00023136"/>
    </source>
</evidence>
<dbReference type="EMBL" id="FNGW01000004">
    <property type="protein sequence ID" value="SDL96319.1"/>
    <property type="molecule type" value="Genomic_DNA"/>
</dbReference>
<gene>
    <name evidence="8" type="ORF">SAMN04515677_104299</name>
</gene>
<accession>A0A1G9PC33</accession>
<dbReference type="Pfam" id="PF04138">
    <property type="entry name" value="GtrA_DPMS_TM"/>
    <property type="match status" value="1"/>
</dbReference>
<evidence type="ECO:0000313" key="8">
    <source>
        <dbReference type="EMBL" id="SDL96319.1"/>
    </source>
</evidence>
<dbReference type="PANTHER" id="PTHR38459">
    <property type="entry name" value="PROPHAGE BACTOPRENOL-LINKED GLUCOSE TRANSLOCASE HOMOLOG"/>
    <property type="match status" value="1"/>
</dbReference>
<feature type="transmembrane region" description="Helical" evidence="6">
    <location>
        <begin position="109"/>
        <end position="130"/>
    </location>
</feature>
<dbReference type="GO" id="GO:0005886">
    <property type="term" value="C:plasma membrane"/>
    <property type="evidence" value="ECO:0007669"/>
    <property type="project" value="TreeGrafter"/>
</dbReference>
<feature type="transmembrane region" description="Helical" evidence="6">
    <location>
        <begin position="82"/>
        <end position="103"/>
    </location>
</feature>
<dbReference type="GO" id="GO:0000271">
    <property type="term" value="P:polysaccharide biosynthetic process"/>
    <property type="evidence" value="ECO:0007669"/>
    <property type="project" value="InterPro"/>
</dbReference>
<evidence type="ECO:0000259" key="7">
    <source>
        <dbReference type="Pfam" id="PF04138"/>
    </source>
</evidence>
<evidence type="ECO:0000256" key="6">
    <source>
        <dbReference type="SAM" id="Phobius"/>
    </source>
</evidence>
<keyword evidence="3 6" id="KW-0812">Transmembrane</keyword>
<dbReference type="PANTHER" id="PTHR38459:SF1">
    <property type="entry name" value="PROPHAGE BACTOPRENOL-LINKED GLUCOSE TRANSLOCASE HOMOLOG"/>
    <property type="match status" value="1"/>
</dbReference>
<feature type="transmembrane region" description="Helical" evidence="6">
    <location>
        <begin position="42"/>
        <end position="62"/>
    </location>
</feature>
<evidence type="ECO:0000256" key="3">
    <source>
        <dbReference type="ARBA" id="ARBA00022692"/>
    </source>
</evidence>
<comment type="subcellular location">
    <subcellularLocation>
        <location evidence="1">Membrane</location>
        <topology evidence="1">Multi-pass membrane protein</topology>
    </subcellularLocation>
</comment>
<keyword evidence="5 6" id="KW-0472">Membrane</keyword>
<sequence length="136" mass="15839">MTFKFKSLKNKIIEYIKFNVIGISNFFISQLIYLYLFLHLKIYYILAYTLVSIFSVCASYFLNSKFTFKEKKYCPKKFSLSALVYIIEYILNMGIIILLVNVFDVSKVLAPIISPLISTPPVFFMMRAVIKDSVHS</sequence>
<feature type="transmembrane region" description="Helical" evidence="6">
    <location>
        <begin position="12"/>
        <end position="36"/>
    </location>
</feature>
<evidence type="ECO:0000256" key="1">
    <source>
        <dbReference type="ARBA" id="ARBA00004141"/>
    </source>
</evidence>
<dbReference type="InterPro" id="IPR007267">
    <property type="entry name" value="GtrA_DPMS_TM"/>
</dbReference>
<organism evidence="8 9">
    <name type="scientific">Romboutsia lituseburensis DSM 797</name>
    <dbReference type="NCBI Taxonomy" id="1121325"/>
    <lineage>
        <taxon>Bacteria</taxon>
        <taxon>Bacillati</taxon>
        <taxon>Bacillota</taxon>
        <taxon>Clostridia</taxon>
        <taxon>Peptostreptococcales</taxon>
        <taxon>Peptostreptococcaceae</taxon>
        <taxon>Romboutsia</taxon>
    </lineage>
</organism>
<dbReference type="RefSeq" id="WP_092725682.1">
    <property type="nucleotide sequence ID" value="NZ_FNGW01000004.1"/>
</dbReference>
<keyword evidence="9" id="KW-1185">Reference proteome</keyword>
<dbReference type="STRING" id="1121325.SAMN04515677_104299"/>
<name>A0A1G9PC33_9FIRM</name>